<dbReference type="EMBL" id="BAAAPC010000014">
    <property type="protein sequence ID" value="GAA2004271.1"/>
    <property type="molecule type" value="Genomic_DNA"/>
</dbReference>
<proteinExistence type="predicted"/>
<dbReference type="Proteomes" id="UP001501585">
    <property type="component" value="Unassembled WGS sequence"/>
</dbReference>
<sequence>MTFDRARHVADAVLFEGYLLYPYRASAVKNQVRWQFGVLAPPGARSGEPAYATTECLVETGTDPVLDLRVRFLRVRTRAATREDARAWDEGATHEVDACVPLDGGEDGREVPFTVAGGTTVEDGVTYTGNRVDGLVTVAAEPLPGPYGLVRVNVRVANRTAGHDPESSRDEMLRSSMVATHTLLRVSGGAFVSLLEPPEWAASAVATCRNEHTWPVLVGEPGSRDLMLSSPIILYDYPEVAPESPADLCDATEIDEILTLRTMALTDDERREARATDPRAARIVDGAAAMPPEMLDRLHGALRYLDGAVTPGGPGTHAGAGPDQVPGGAPDLPWWDPGQDAAVDPDTDTVTVPGGTAAKGSRVLLRPGRQRADAQDMFLRGRTATVAGVFHDVDGGRYLAVTLDDDLGADLHQWHGRYLYFTPDEVEMHGGGS</sequence>
<evidence type="ECO:0000313" key="2">
    <source>
        <dbReference type="Proteomes" id="UP001501585"/>
    </source>
</evidence>
<comment type="caution">
    <text evidence="1">The sequence shown here is derived from an EMBL/GenBank/DDBJ whole genome shotgun (WGS) entry which is preliminary data.</text>
</comment>
<keyword evidence="2" id="KW-1185">Reference proteome</keyword>
<accession>A0ABN2TCD5</accession>
<evidence type="ECO:0000313" key="1">
    <source>
        <dbReference type="EMBL" id="GAA2004271.1"/>
    </source>
</evidence>
<reference evidence="1 2" key="1">
    <citation type="journal article" date="2019" name="Int. J. Syst. Evol. Microbiol.">
        <title>The Global Catalogue of Microorganisms (GCM) 10K type strain sequencing project: providing services to taxonomists for standard genome sequencing and annotation.</title>
        <authorList>
            <consortium name="The Broad Institute Genomics Platform"/>
            <consortium name="The Broad Institute Genome Sequencing Center for Infectious Disease"/>
            <person name="Wu L."/>
            <person name="Ma J."/>
        </authorList>
    </citation>
    <scope>NUCLEOTIDE SEQUENCE [LARGE SCALE GENOMIC DNA]</scope>
    <source>
        <strain evidence="1 2">JCM 15313</strain>
    </source>
</reference>
<name>A0ABN2TCD5_9ACTN</name>
<gene>
    <name evidence="1" type="ORF">GCM10009799_34360</name>
</gene>
<protein>
    <submittedName>
        <fullName evidence="1">Uncharacterized protein</fullName>
    </submittedName>
</protein>
<dbReference type="RefSeq" id="WP_344163751.1">
    <property type="nucleotide sequence ID" value="NZ_BAAAPC010000014.1"/>
</dbReference>
<organism evidence="1 2">
    <name type="scientific">Nocardiopsis rhodophaea</name>
    <dbReference type="NCBI Taxonomy" id="280238"/>
    <lineage>
        <taxon>Bacteria</taxon>
        <taxon>Bacillati</taxon>
        <taxon>Actinomycetota</taxon>
        <taxon>Actinomycetes</taxon>
        <taxon>Streptosporangiales</taxon>
        <taxon>Nocardiopsidaceae</taxon>
        <taxon>Nocardiopsis</taxon>
    </lineage>
</organism>